<evidence type="ECO:0000256" key="6">
    <source>
        <dbReference type="SAM" id="Phobius"/>
    </source>
</evidence>
<feature type="transmembrane region" description="Helical" evidence="6">
    <location>
        <begin position="155"/>
        <end position="180"/>
    </location>
</feature>
<feature type="transmembrane region" description="Helical" evidence="6">
    <location>
        <begin position="12"/>
        <end position="30"/>
    </location>
</feature>
<keyword evidence="8" id="KW-1185">Reference proteome</keyword>
<evidence type="ECO:0000256" key="2">
    <source>
        <dbReference type="ARBA" id="ARBA00009773"/>
    </source>
</evidence>
<comment type="subcellular location">
    <subcellularLocation>
        <location evidence="1">Membrane</location>
        <topology evidence="1">Multi-pass membrane protein</topology>
    </subcellularLocation>
</comment>
<dbReference type="eggNOG" id="COG0628">
    <property type="taxonomic scope" value="Bacteria"/>
</dbReference>
<feature type="transmembrane region" description="Helical" evidence="6">
    <location>
        <begin position="272"/>
        <end position="294"/>
    </location>
</feature>
<evidence type="ECO:0000313" key="8">
    <source>
        <dbReference type="Proteomes" id="UP000024284"/>
    </source>
</evidence>
<gene>
    <name evidence="7" type="ORF">BV98_001675</name>
</gene>
<sequence>MSEKPENLRIEDGVFLGFVLLVSIAFALVIEPFFAAILWGVIAAILFGPVNQNLVRQMAGRRNSAAGLTLLLIVAVVILPAIILGVALVQEATLIYGKIQSGEIDIARTFDQFQSRLPDWATALMARLGITDFATVREAISRGVANSFRSVAAQVFLIGQGAFSFFIALGVTLYLTFFLLRDGPALAAGLDRAAPLRTSHRRALMQQFVLVTRATIKGSVVVAIVQGMIGGVVFWGLGIQGSLLWGVLMGCFSLIPAVGTGLVWLPVALYLLATGAFIKGVILIACGVFIIGLIDNILRPILVGRDTRIPDYVVLITTLGGINMFGFNGIVIGPVIAALFIATWNIVTRMRTGDGLEGPLTQDEPPSPATPVR</sequence>
<evidence type="ECO:0000313" key="7">
    <source>
        <dbReference type="EMBL" id="KFG90471.1"/>
    </source>
</evidence>
<dbReference type="EMBL" id="JFZA02000012">
    <property type="protein sequence ID" value="KFG90471.1"/>
    <property type="molecule type" value="Genomic_DNA"/>
</dbReference>
<dbReference type="AlphaFoldDB" id="A0A086PAQ3"/>
<dbReference type="InterPro" id="IPR002549">
    <property type="entry name" value="AI-2E-like"/>
</dbReference>
<evidence type="ECO:0000256" key="3">
    <source>
        <dbReference type="ARBA" id="ARBA00022692"/>
    </source>
</evidence>
<dbReference type="Proteomes" id="UP000024284">
    <property type="component" value="Unassembled WGS sequence"/>
</dbReference>
<dbReference type="GO" id="GO:0016020">
    <property type="term" value="C:membrane"/>
    <property type="evidence" value="ECO:0007669"/>
    <property type="project" value="UniProtKB-SubCell"/>
</dbReference>
<protein>
    <submittedName>
        <fullName evidence="7">Membrane protein</fullName>
    </submittedName>
</protein>
<dbReference type="PATRIC" id="fig|1219045.3.peg.1710"/>
<keyword evidence="4 6" id="KW-1133">Transmembrane helix</keyword>
<feature type="transmembrane region" description="Helical" evidence="6">
    <location>
        <begin position="67"/>
        <end position="89"/>
    </location>
</feature>
<comment type="caution">
    <text evidence="7">The sequence shown here is derived from an EMBL/GenBank/DDBJ whole genome shotgun (WGS) entry which is preliminary data.</text>
</comment>
<dbReference type="OrthoDB" id="106838at2"/>
<reference evidence="7" key="1">
    <citation type="submission" date="2014-08" db="EMBL/GenBank/DDBJ databases">
        <title>Draft genome sequences of Sphingobium herbicidovorans.</title>
        <authorList>
            <person name="Gan H.M."/>
            <person name="Gan H.Y."/>
            <person name="Savka M.A."/>
        </authorList>
    </citation>
    <scope>NUCLEOTIDE SEQUENCE [LARGE SCALE GENOMIC DNA]</scope>
    <source>
        <strain evidence="7">NBRC 16415</strain>
    </source>
</reference>
<dbReference type="PANTHER" id="PTHR21716">
    <property type="entry name" value="TRANSMEMBRANE PROTEIN"/>
    <property type="match status" value="1"/>
</dbReference>
<comment type="similarity">
    <text evidence="2">Belongs to the autoinducer-2 exporter (AI-2E) (TC 2.A.86) family.</text>
</comment>
<dbReference type="Pfam" id="PF01594">
    <property type="entry name" value="AI-2E_transport"/>
    <property type="match status" value="1"/>
</dbReference>
<keyword evidence="3 6" id="KW-0812">Transmembrane</keyword>
<feature type="transmembrane region" description="Helical" evidence="6">
    <location>
        <begin position="214"/>
        <end position="237"/>
    </location>
</feature>
<feature type="transmembrane region" description="Helical" evidence="6">
    <location>
        <begin position="36"/>
        <end position="55"/>
    </location>
</feature>
<dbReference type="RefSeq" id="WP_037464603.1">
    <property type="nucleotide sequence ID" value="NZ_BCZD01000005.1"/>
</dbReference>
<dbReference type="PANTHER" id="PTHR21716:SF4">
    <property type="entry name" value="TRANSMEMBRANE PROTEIN 245"/>
    <property type="match status" value="1"/>
</dbReference>
<name>A0A086PAQ3_SPHHM</name>
<keyword evidence="5 6" id="KW-0472">Membrane</keyword>
<proteinExistence type="inferred from homology"/>
<accession>A0A086PAQ3</accession>
<evidence type="ECO:0000256" key="4">
    <source>
        <dbReference type="ARBA" id="ARBA00022989"/>
    </source>
</evidence>
<evidence type="ECO:0000256" key="1">
    <source>
        <dbReference type="ARBA" id="ARBA00004141"/>
    </source>
</evidence>
<organism evidence="7 8">
    <name type="scientific">Sphingobium herbicidovorans (strain ATCC 700291 / DSM 11019 / CCUG 56400 / KCTC 2939 / LMG 18315 / NBRC 16415 / MH)</name>
    <name type="common">Sphingomonas herbicidovorans</name>
    <dbReference type="NCBI Taxonomy" id="1219045"/>
    <lineage>
        <taxon>Bacteria</taxon>
        <taxon>Pseudomonadati</taxon>
        <taxon>Pseudomonadota</taxon>
        <taxon>Alphaproteobacteria</taxon>
        <taxon>Sphingomonadales</taxon>
        <taxon>Sphingomonadaceae</taxon>
        <taxon>Sphingobium</taxon>
    </lineage>
</organism>
<evidence type="ECO:0000256" key="5">
    <source>
        <dbReference type="ARBA" id="ARBA00023136"/>
    </source>
</evidence>
<feature type="transmembrane region" description="Helical" evidence="6">
    <location>
        <begin position="314"/>
        <end position="341"/>
    </location>
</feature>
<dbReference type="STRING" id="76947.GCA_002080435_01312"/>
<feature type="transmembrane region" description="Helical" evidence="6">
    <location>
        <begin position="243"/>
        <end position="265"/>
    </location>
</feature>